<sequence>MSLRSKALVNLFNGWPNPSLLPPELVKAAAGAVLSDESMALSILQYGPDQGYESLRDEIARWLTAFYKPQDAIQADRICITGGASQNLACILQTFTDPLYTRNIWMVAPTYYLACRIFEDSGFAGRLRSVPEDEEGIDLDVLSRQIAHSEEKAQAEGNLAPKLKASRPWRRIYRHVIYAVPTFANPSGRIMTIGRRERLVRIARRFDALVVTDDVYDFLQWPSSSPSTSTEDHFPDQAYVPRIIDVDRYLDGGPAETFGNAISNGSFSKIVAPGCRTGWAEGTKALAYGLSQTGTSRSGGCPSQLVASYIYQLLASNTLQKHVLCTLQPAYSRRYHTMMAAIMQQLLPLGVSTPQANADVAGGYFIWLKLPEPLTSKVITRKAAEEQVLSISEGNAFQVQGDEASGLSFQSHIRLCFSYETEDNLVEGVERLARLIKRELESSHPHCSLGLGT</sequence>
<dbReference type="InterPro" id="IPR015422">
    <property type="entry name" value="PyrdxlP-dep_Trfase_small"/>
</dbReference>
<dbReference type="PANTHER" id="PTHR42858:SF1">
    <property type="entry name" value="LD15494P"/>
    <property type="match status" value="1"/>
</dbReference>
<keyword evidence="3" id="KW-1185">Reference proteome</keyword>
<organism evidence="2 3">
    <name type="scientific">Endocarpon pusillum</name>
    <dbReference type="NCBI Taxonomy" id="364733"/>
    <lineage>
        <taxon>Eukaryota</taxon>
        <taxon>Fungi</taxon>
        <taxon>Dikarya</taxon>
        <taxon>Ascomycota</taxon>
        <taxon>Pezizomycotina</taxon>
        <taxon>Eurotiomycetes</taxon>
        <taxon>Chaetothyriomycetidae</taxon>
        <taxon>Verrucariales</taxon>
        <taxon>Verrucariaceae</taxon>
        <taxon>Endocarpon</taxon>
    </lineage>
</organism>
<dbReference type="OrthoDB" id="7042322at2759"/>
<dbReference type="Proteomes" id="UP000606974">
    <property type="component" value="Unassembled WGS sequence"/>
</dbReference>
<dbReference type="Gene3D" id="3.90.1150.10">
    <property type="entry name" value="Aspartate Aminotransferase, domain 1"/>
    <property type="match status" value="1"/>
</dbReference>
<dbReference type="GO" id="GO:0047536">
    <property type="term" value="F:2-aminoadipate transaminase activity"/>
    <property type="evidence" value="ECO:0007669"/>
    <property type="project" value="TreeGrafter"/>
</dbReference>
<dbReference type="Pfam" id="PF00155">
    <property type="entry name" value="Aminotran_1_2"/>
    <property type="match status" value="1"/>
</dbReference>
<name>A0A8H7E2F7_9EURO</name>
<comment type="caution">
    <text evidence="2">The sequence shown here is derived from an EMBL/GenBank/DDBJ whole genome shotgun (WGS) entry which is preliminary data.</text>
</comment>
<dbReference type="SUPFAM" id="SSF53383">
    <property type="entry name" value="PLP-dependent transferases"/>
    <property type="match status" value="1"/>
</dbReference>
<protein>
    <recommendedName>
        <fullName evidence="1">Aminotransferase class I/classII large domain-containing protein</fullName>
    </recommendedName>
</protein>
<dbReference type="GO" id="GO:0030170">
    <property type="term" value="F:pyridoxal phosphate binding"/>
    <property type="evidence" value="ECO:0007669"/>
    <property type="project" value="InterPro"/>
</dbReference>
<gene>
    <name evidence="2" type="ORF">GJ744_011163</name>
</gene>
<evidence type="ECO:0000313" key="3">
    <source>
        <dbReference type="Proteomes" id="UP000606974"/>
    </source>
</evidence>
<evidence type="ECO:0000313" key="2">
    <source>
        <dbReference type="EMBL" id="KAF7506922.1"/>
    </source>
</evidence>
<dbReference type="EMBL" id="JAACFV010000078">
    <property type="protein sequence ID" value="KAF7506922.1"/>
    <property type="molecule type" value="Genomic_DNA"/>
</dbReference>
<dbReference type="Gene3D" id="3.40.640.10">
    <property type="entry name" value="Type I PLP-dependent aspartate aminotransferase-like (Major domain)"/>
    <property type="match status" value="1"/>
</dbReference>
<evidence type="ECO:0000259" key="1">
    <source>
        <dbReference type="Pfam" id="PF00155"/>
    </source>
</evidence>
<dbReference type="CDD" id="cd00609">
    <property type="entry name" value="AAT_like"/>
    <property type="match status" value="1"/>
</dbReference>
<dbReference type="InterPro" id="IPR015424">
    <property type="entry name" value="PyrdxlP-dep_Trfase"/>
</dbReference>
<dbReference type="FunFam" id="3.40.640.10:FF:000080">
    <property type="entry name" value="Aminotransferase, putative"/>
    <property type="match status" value="1"/>
</dbReference>
<proteinExistence type="predicted"/>
<reference evidence="2" key="1">
    <citation type="submission" date="2020-02" db="EMBL/GenBank/DDBJ databases">
        <authorList>
            <person name="Palmer J.M."/>
        </authorList>
    </citation>
    <scope>NUCLEOTIDE SEQUENCE</scope>
    <source>
        <strain evidence="2">EPUS1.4</strain>
        <tissue evidence="2">Thallus</tissue>
    </source>
</reference>
<accession>A0A8H7E2F7</accession>
<dbReference type="InterPro" id="IPR015421">
    <property type="entry name" value="PyrdxlP-dep_Trfase_major"/>
</dbReference>
<feature type="domain" description="Aminotransferase class I/classII large" evidence="1">
    <location>
        <begin position="22"/>
        <end position="432"/>
    </location>
</feature>
<dbReference type="InterPro" id="IPR004839">
    <property type="entry name" value="Aminotransferase_I/II_large"/>
</dbReference>
<dbReference type="PANTHER" id="PTHR42858">
    <property type="entry name" value="AMINOTRANSFERASE"/>
    <property type="match status" value="1"/>
</dbReference>
<dbReference type="AlphaFoldDB" id="A0A8H7E2F7"/>